<accession>A0ABV2ATV1</accession>
<comment type="caution">
    <text evidence="1">The sequence shown here is derived from an EMBL/GenBank/DDBJ whole genome shotgun (WGS) entry which is preliminary data.</text>
</comment>
<keyword evidence="2" id="KW-1185">Reference proteome</keyword>
<evidence type="ECO:0000313" key="2">
    <source>
        <dbReference type="Proteomes" id="UP001439008"/>
    </source>
</evidence>
<gene>
    <name evidence="1" type="ORF">MHBO_004330</name>
</gene>
<sequence length="141" mass="16250">MIAGLGDMTGFMQSLDVFEKSKVLGKHFTFEWDFNLETHDPLHINWDPIPEIIAKQKEENSKGKLQIIFLGIVVLRDEESKKTWGINKAWWKPEIKSISNGESWTTLKSALECLDYKVEVDENLLITKVSNKLVDDSQIKK</sequence>
<proteinExistence type="predicted"/>
<organism evidence="1 2">
    <name type="scientific">Bonamia ostreae</name>
    <dbReference type="NCBI Taxonomy" id="126728"/>
    <lineage>
        <taxon>Eukaryota</taxon>
        <taxon>Sar</taxon>
        <taxon>Rhizaria</taxon>
        <taxon>Endomyxa</taxon>
        <taxon>Ascetosporea</taxon>
        <taxon>Haplosporida</taxon>
        <taxon>Bonamia</taxon>
    </lineage>
</organism>
<name>A0ABV2ATV1_9EUKA</name>
<evidence type="ECO:0000313" key="1">
    <source>
        <dbReference type="EMBL" id="MES1922807.1"/>
    </source>
</evidence>
<dbReference type="EMBL" id="JBDODL010003782">
    <property type="protein sequence ID" value="MES1922807.1"/>
    <property type="molecule type" value="Genomic_DNA"/>
</dbReference>
<protein>
    <submittedName>
        <fullName evidence="1">Uncharacterized protein</fullName>
    </submittedName>
</protein>
<reference evidence="1 2" key="1">
    <citation type="journal article" date="2024" name="BMC Biol.">
        <title>Comparative genomics of Ascetosporea gives new insight into the evolutionary basis for animal parasitism in Rhizaria.</title>
        <authorList>
            <person name="Hiltunen Thoren M."/>
            <person name="Onut-Brannstrom I."/>
            <person name="Alfjorden A."/>
            <person name="Peckova H."/>
            <person name="Swords F."/>
            <person name="Hooper C."/>
            <person name="Holzer A.S."/>
            <person name="Bass D."/>
            <person name="Burki F."/>
        </authorList>
    </citation>
    <scope>NUCLEOTIDE SEQUENCE [LARGE SCALE GENOMIC DNA]</scope>
    <source>
        <strain evidence="1">20-A016</strain>
    </source>
</reference>
<dbReference type="Proteomes" id="UP001439008">
    <property type="component" value="Unassembled WGS sequence"/>
</dbReference>